<feature type="binding site" evidence="8">
    <location>
        <begin position="186"/>
        <end position="191"/>
    </location>
    <ligand>
        <name>ATP</name>
        <dbReference type="ChEBI" id="CHEBI:30616"/>
    </ligand>
</feature>
<evidence type="ECO:0000259" key="10">
    <source>
        <dbReference type="PROSITE" id="PS50862"/>
    </source>
</evidence>
<dbReference type="InterPro" id="IPR006195">
    <property type="entry name" value="aa-tRNA-synth_II"/>
</dbReference>
<dbReference type="InterPro" id="IPR002314">
    <property type="entry name" value="aa-tRNA-synt_IIb"/>
</dbReference>
<evidence type="ECO:0000256" key="5">
    <source>
        <dbReference type="ARBA" id="ARBA00022840"/>
    </source>
</evidence>
<dbReference type="PANTHER" id="PTHR10745:SF8">
    <property type="entry name" value="DNA POLYMERASE SUBUNIT GAMMA-2, MITOCHONDRIAL"/>
    <property type="match status" value="1"/>
</dbReference>
<keyword evidence="3 8" id="KW-0436">Ligase</keyword>
<organism evidence="11 12">
    <name type="scientific">Candidatus Berkelbacteria bacterium RBG_13_40_8</name>
    <dbReference type="NCBI Taxonomy" id="1797467"/>
    <lineage>
        <taxon>Bacteria</taxon>
        <taxon>Candidatus Berkelbacteria</taxon>
    </lineage>
</organism>
<protein>
    <recommendedName>
        <fullName evidence="8">Glycine--tRNA ligase</fullName>
        <ecNumber evidence="8">6.1.1.14</ecNumber>
    </recommendedName>
    <alternativeName>
        <fullName evidence="8">Glycyl-tRNA synthetase</fullName>
        <shortName evidence="8">GlyRS</shortName>
    </alternativeName>
</protein>
<comment type="function">
    <text evidence="8">Catalyzes the attachment of glycine to tRNA(Gly).</text>
</comment>
<feature type="binding site" evidence="8">
    <location>
        <begin position="300"/>
        <end position="304"/>
    </location>
    <ligand>
        <name>substrate</name>
    </ligand>
</feature>
<dbReference type="GO" id="GO:0070062">
    <property type="term" value="C:extracellular exosome"/>
    <property type="evidence" value="ECO:0007669"/>
    <property type="project" value="UniProtKB-ARBA"/>
</dbReference>
<evidence type="ECO:0000256" key="2">
    <source>
        <dbReference type="ARBA" id="ARBA00022490"/>
    </source>
</evidence>
<feature type="domain" description="Aminoacyl-transfer RNA synthetases class-II family profile" evidence="10">
    <location>
        <begin position="4"/>
        <end position="321"/>
    </location>
</feature>
<keyword evidence="4 8" id="KW-0547">Nucleotide-binding</keyword>
<dbReference type="PRINTS" id="PR01043">
    <property type="entry name" value="TRNASYNTHGLY"/>
</dbReference>
<comment type="subunit">
    <text evidence="8">Homodimer.</text>
</comment>
<evidence type="ECO:0000256" key="7">
    <source>
        <dbReference type="ARBA" id="ARBA00023146"/>
    </source>
</evidence>
<feature type="binding site" evidence="8">
    <location>
        <begin position="304"/>
        <end position="307"/>
    </location>
    <ligand>
        <name>ATP</name>
        <dbReference type="ChEBI" id="CHEBI:30616"/>
    </ligand>
</feature>
<dbReference type="AlphaFoldDB" id="A0A1F5DNB6"/>
<dbReference type="GO" id="GO:0005737">
    <property type="term" value="C:cytoplasm"/>
    <property type="evidence" value="ECO:0007669"/>
    <property type="project" value="UniProtKB-SubCell"/>
</dbReference>
<evidence type="ECO:0000256" key="6">
    <source>
        <dbReference type="ARBA" id="ARBA00022917"/>
    </source>
</evidence>
<evidence type="ECO:0000313" key="11">
    <source>
        <dbReference type="EMBL" id="OGD56516.1"/>
    </source>
</evidence>
<dbReference type="HAMAP" id="MF_00253_B">
    <property type="entry name" value="Gly_tRNA_synth_B"/>
    <property type="match status" value="1"/>
</dbReference>
<keyword evidence="6 8" id="KW-0648">Protein biosynthesis</keyword>
<dbReference type="InterPro" id="IPR045864">
    <property type="entry name" value="aa-tRNA-synth_II/BPL/LPL"/>
</dbReference>
<dbReference type="SUPFAM" id="SSF52954">
    <property type="entry name" value="Class II aaRS ABD-related"/>
    <property type="match status" value="1"/>
</dbReference>
<dbReference type="NCBIfam" id="TIGR00389">
    <property type="entry name" value="glyS_dimeric"/>
    <property type="match status" value="1"/>
</dbReference>
<evidence type="ECO:0000313" key="12">
    <source>
        <dbReference type="Proteomes" id="UP000178764"/>
    </source>
</evidence>
<dbReference type="CDD" id="cd00858">
    <property type="entry name" value="GlyRS_anticodon"/>
    <property type="match status" value="1"/>
</dbReference>
<dbReference type="FunFam" id="3.40.50.800:FF:000002">
    <property type="entry name" value="Glycine--tRNA ligase"/>
    <property type="match status" value="1"/>
</dbReference>
<dbReference type="EC" id="6.1.1.14" evidence="8"/>
<dbReference type="GO" id="GO:1990742">
    <property type="term" value="C:microvesicle"/>
    <property type="evidence" value="ECO:0007669"/>
    <property type="project" value="UniProtKB-ARBA"/>
</dbReference>
<comment type="catalytic activity">
    <reaction evidence="8">
        <text>tRNA(Gly) + glycine + ATP = glycyl-tRNA(Gly) + AMP + diphosphate</text>
        <dbReference type="Rhea" id="RHEA:16013"/>
        <dbReference type="Rhea" id="RHEA-COMP:9664"/>
        <dbReference type="Rhea" id="RHEA-COMP:9683"/>
        <dbReference type="ChEBI" id="CHEBI:30616"/>
        <dbReference type="ChEBI" id="CHEBI:33019"/>
        <dbReference type="ChEBI" id="CHEBI:57305"/>
        <dbReference type="ChEBI" id="CHEBI:78442"/>
        <dbReference type="ChEBI" id="CHEBI:78522"/>
        <dbReference type="ChEBI" id="CHEBI:456215"/>
        <dbReference type="EC" id="6.1.1.14"/>
    </reaction>
</comment>
<dbReference type="SUPFAM" id="SSF55681">
    <property type="entry name" value="Class II aaRS and biotin synthetases"/>
    <property type="match status" value="1"/>
</dbReference>
<dbReference type="CDD" id="cd00774">
    <property type="entry name" value="GlyRS-like_core"/>
    <property type="match status" value="1"/>
</dbReference>
<dbReference type="Gene3D" id="3.30.930.10">
    <property type="entry name" value="Bira Bifunctional Protein, Domain 2"/>
    <property type="match status" value="1"/>
</dbReference>
<feature type="binding site" evidence="8">
    <location>
        <begin position="176"/>
        <end position="178"/>
    </location>
    <ligand>
        <name>ATP</name>
        <dbReference type="ChEBI" id="CHEBI:30616"/>
    </ligand>
</feature>
<dbReference type="PANTHER" id="PTHR10745">
    <property type="entry name" value="GLYCYL-TRNA SYNTHETASE/DNA POLYMERASE SUBUNIT GAMMA-2"/>
    <property type="match status" value="1"/>
</dbReference>
<dbReference type="InterPro" id="IPR036621">
    <property type="entry name" value="Anticodon-bd_dom_sf"/>
</dbReference>
<dbReference type="GO" id="GO:0004820">
    <property type="term" value="F:glycine-tRNA ligase activity"/>
    <property type="evidence" value="ECO:0007669"/>
    <property type="project" value="UniProtKB-UniRule"/>
</dbReference>
<comment type="caution">
    <text evidence="8">Lacks conserved residue(s) required for the propagation of feature annotation.</text>
</comment>
<name>A0A1F5DNB6_9BACT</name>
<dbReference type="Pfam" id="PF00587">
    <property type="entry name" value="tRNA-synt_2b"/>
    <property type="match status" value="1"/>
</dbReference>
<dbReference type="InterPro" id="IPR002315">
    <property type="entry name" value="tRNA-synt_gly"/>
</dbReference>
<dbReference type="Pfam" id="PF03129">
    <property type="entry name" value="HGTP_anticodon"/>
    <property type="match status" value="1"/>
</dbReference>
<evidence type="ECO:0000256" key="8">
    <source>
        <dbReference type="HAMAP-Rule" id="MF_00253"/>
    </source>
</evidence>
<feature type="binding site" evidence="8">
    <location>
        <position position="144"/>
    </location>
    <ligand>
        <name>substrate</name>
    </ligand>
</feature>
<dbReference type="Proteomes" id="UP000178764">
    <property type="component" value="Unassembled WGS sequence"/>
</dbReference>
<dbReference type="EMBL" id="MEZT01000019">
    <property type="protein sequence ID" value="OGD56516.1"/>
    <property type="molecule type" value="Genomic_DNA"/>
</dbReference>
<keyword evidence="7 8" id="KW-0030">Aminoacyl-tRNA synthetase</keyword>
<feature type="region of interest" description="Disordered" evidence="9">
    <location>
        <begin position="323"/>
        <end position="350"/>
    </location>
</feature>
<dbReference type="InterPro" id="IPR022961">
    <property type="entry name" value="Gly_tRNA_ligase_bac"/>
</dbReference>
<evidence type="ECO:0000256" key="9">
    <source>
        <dbReference type="SAM" id="MobiDB-lite"/>
    </source>
</evidence>
<keyword evidence="5 8" id="KW-0067">ATP-binding</keyword>
<evidence type="ECO:0000256" key="4">
    <source>
        <dbReference type="ARBA" id="ARBA00022741"/>
    </source>
</evidence>
<proteinExistence type="inferred from homology"/>
<feature type="binding site" evidence="8">
    <location>
        <begin position="260"/>
        <end position="261"/>
    </location>
    <ligand>
        <name>ATP</name>
        <dbReference type="ChEBI" id="CHEBI:30616"/>
    </ligand>
</feature>
<evidence type="ECO:0000256" key="3">
    <source>
        <dbReference type="ARBA" id="ARBA00022598"/>
    </source>
</evidence>
<comment type="similarity">
    <text evidence="1 8">Belongs to the class-II aminoacyl-tRNA synthetase family.</text>
</comment>
<dbReference type="InterPro" id="IPR027031">
    <property type="entry name" value="Gly-tRNA_synthase/POLG2"/>
</dbReference>
<comment type="subcellular location">
    <subcellularLocation>
        <location evidence="8">Cytoplasm</location>
    </subcellularLocation>
</comment>
<dbReference type="GO" id="GO:0015966">
    <property type="term" value="P:diadenosine tetraphosphate biosynthetic process"/>
    <property type="evidence" value="ECO:0007669"/>
    <property type="project" value="UniProtKB-ARBA"/>
</dbReference>
<reference evidence="11 12" key="1">
    <citation type="journal article" date="2016" name="Nat. Commun.">
        <title>Thousands of microbial genomes shed light on interconnected biogeochemical processes in an aquifer system.</title>
        <authorList>
            <person name="Anantharaman K."/>
            <person name="Brown C.T."/>
            <person name="Hug L.A."/>
            <person name="Sharon I."/>
            <person name="Castelle C.J."/>
            <person name="Probst A.J."/>
            <person name="Thomas B.C."/>
            <person name="Singh A."/>
            <person name="Wilkins M.J."/>
            <person name="Karaoz U."/>
            <person name="Brodie E.L."/>
            <person name="Williams K.H."/>
            <person name="Hubbard S.S."/>
            <person name="Banfield J.F."/>
        </authorList>
    </citation>
    <scope>NUCLEOTIDE SEQUENCE [LARGE SCALE GENOMIC DNA]</scope>
</reference>
<feature type="binding site" evidence="8">
    <location>
        <position position="98"/>
    </location>
    <ligand>
        <name>substrate</name>
    </ligand>
</feature>
<dbReference type="GO" id="GO:0006426">
    <property type="term" value="P:glycyl-tRNA aminoacylation"/>
    <property type="evidence" value="ECO:0007669"/>
    <property type="project" value="UniProtKB-UniRule"/>
</dbReference>
<dbReference type="InterPro" id="IPR033731">
    <property type="entry name" value="GlyRS-like_core"/>
</dbReference>
<keyword evidence="2 8" id="KW-0963">Cytoplasm</keyword>
<comment type="caution">
    <text evidence="11">The sequence shown here is derived from an EMBL/GenBank/DDBJ whole genome shotgun (WGS) entry which is preliminary data.</text>
</comment>
<dbReference type="Gene3D" id="3.40.50.800">
    <property type="entry name" value="Anticodon-binding domain"/>
    <property type="match status" value="1"/>
</dbReference>
<dbReference type="GO" id="GO:0004081">
    <property type="term" value="F:bis(5'-nucleosyl)-tetraphosphatase (asymmetrical) activity"/>
    <property type="evidence" value="ECO:0007669"/>
    <property type="project" value="UniProtKB-ARBA"/>
</dbReference>
<dbReference type="PROSITE" id="PS50862">
    <property type="entry name" value="AA_TRNA_LIGASE_II"/>
    <property type="match status" value="1"/>
</dbReference>
<sequence>MMADLEKIVSWAKRRGFVIPSSEIYGGVGGIYDFGPYGTALKNNIKKLWWKTFVESRDDIVGIDSSIIMNRKVWQASGHEKDFVDELAECKKCHFRFKADDLPKENCPQGGEHEFTEPKLFNPMFKVHIGAVENDASMTYLRAETAQGMFTNFKQILETSRKKLPFGIAQMGKSFRNEIMTKDFLFRVREFEIAEIEYFVKPGEDEKYFDEWMKNWEAFVLSLGIKKENIKNYEHPKKDLSHYSKRTIDIQYNYPFGWKELTGCANRTDFDLKSHEEASGKDLKYFNEESKEKFWPYVIEPTLGIERLMLAVICDAFEEFPNGRQNSHPEGTEGSPANAGSDTKVGDSSPAAQNDVLETVLHFAPSIAPVKIAVFPLVKKLSKEARKVYTELAKCWGDIEFDESGSIGRRYRRQDEIGTPFCITFDFDSLKDKKVTVRDRDSMKQERVAIDELKNYLFEKLGF</sequence>
<dbReference type="InterPro" id="IPR004154">
    <property type="entry name" value="Anticodon-bd"/>
</dbReference>
<evidence type="ECO:0000256" key="1">
    <source>
        <dbReference type="ARBA" id="ARBA00008226"/>
    </source>
</evidence>
<gene>
    <name evidence="8" type="primary">glyQS</name>
    <name evidence="11" type="ORF">A2V71_02475</name>
</gene>
<accession>A0A1F5DNB6</accession>
<dbReference type="GO" id="GO:0005524">
    <property type="term" value="F:ATP binding"/>
    <property type="evidence" value="ECO:0007669"/>
    <property type="project" value="UniProtKB-UniRule"/>
</dbReference>